<dbReference type="InterPro" id="IPR050090">
    <property type="entry name" value="Tyrosine_recombinase_XerCD"/>
</dbReference>
<feature type="region of interest" description="Disordered" evidence="2">
    <location>
        <begin position="304"/>
        <end position="336"/>
    </location>
</feature>
<dbReference type="GO" id="GO:0006310">
    <property type="term" value="P:DNA recombination"/>
    <property type="evidence" value="ECO:0007669"/>
    <property type="project" value="UniProtKB-KW"/>
</dbReference>
<evidence type="ECO:0000256" key="1">
    <source>
        <dbReference type="ARBA" id="ARBA00023172"/>
    </source>
</evidence>
<sequence length="425" mass="46319">MGRPQKSYLGKPSVFRDRERVWWNGKWHDLGVAGGNEARAEYGRLAALWAIDPTAAALSPDDYLVSELCADYLASPDSPQEGLQRDRAALAVEQLLELHAATAVADFGPKDLRAWQTWLCGLPGLRKPGVKRFSVSTVNYHVDTVRRIWRWGVQAERTTPERWHALKAVPRPKVGEARAPRTVDPADPEHVKAVLPFLRPQPRAMVVLQLASGARPGEVCAMTPAQVHRGGVINVPGAGRHNLDKLGVWAYVPKKHKLTWKNKPRVLLFAGEAQAVLAPFLERDPDAPCFSPKEATDGLRAEQQAARLARGGGSGGNRKVPKVAAPRRSPKDRYTDNSYRAAITRACEKAGVPAWFPYQLRHLAAAEIQEVFGLDAVQALLGHHTKSMAEHYAGAAVKTAAEVAKARGGSAGVPEDLAPDLANAR</sequence>
<dbReference type="CDD" id="cd00397">
    <property type="entry name" value="DNA_BRE_C"/>
    <property type="match status" value="1"/>
</dbReference>
<dbReference type="EMBL" id="CP036273">
    <property type="protein sequence ID" value="QDU19445.1"/>
    <property type="molecule type" value="Genomic_DNA"/>
</dbReference>
<dbReference type="InterPro" id="IPR011010">
    <property type="entry name" value="DNA_brk_join_enz"/>
</dbReference>
<dbReference type="GO" id="GO:0003677">
    <property type="term" value="F:DNA binding"/>
    <property type="evidence" value="ECO:0007669"/>
    <property type="project" value="InterPro"/>
</dbReference>
<dbReference type="PANTHER" id="PTHR30349">
    <property type="entry name" value="PHAGE INTEGRASE-RELATED"/>
    <property type="match status" value="1"/>
</dbReference>
<dbReference type="KEGG" id="uli:ETAA1_13690"/>
<feature type="domain" description="Tyr recombinase" evidence="3">
    <location>
        <begin position="178"/>
        <end position="405"/>
    </location>
</feature>
<evidence type="ECO:0000313" key="4">
    <source>
        <dbReference type="EMBL" id="QDU19445.1"/>
    </source>
</evidence>
<evidence type="ECO:0000313" key="5">
    <source>
        <dbReference type="Proteomes" id="UP000319576"/>
    </source>
</evidence>
<accession>A0A517XPL2</accession>
<evidence type="ECO:0000259" key="3">
    <source>
        <dbReference type="PROSITE" id="PS51898"/>
    </source>
</evidence>
<keyword evidence="1" id="KW-0233">DNA recombination</keyword>
<dbReference type="Pfam" id="PF00589">
    <property type="entry name" value="Phage_integrase"/>
    <property type="match status" value="1"/>
</dbReference>
<protein>
    <submittedName>
        <fullName evidence="4">Site-specific tyrosine recombinase XerC</fullName>
    </submittedName>
</protein>
<dbReference type="GO" id="GO:0015074">
    <property type="term" value="P:DNA integration"/>
    <property type="evidence" value="ECO:0007669"/>
    <property type="project" value="InterPro"/>
</dbReference>
<dbReference type="InterPro" id="IPR013762">
    <property type="entry name" value="Integrase-like_cat_sf"/>
</dbReference>
<dbReference type="OrthoDB" id="267283at2"/>
<dbReference type="Proteomes" id="UP000319576">
    <property type="component" value="Chromosome"/>
</dbReference>
<name>A0A517XPL2_9BACT</name>
<dbReference type="PANTHER" id="PTHR30349:SF64">
    <property type="entry name" value="PROPHAGE INTEGRASE INTD-RELATED"/>
    <property type="match status" value="1"/>
</dbReference>
<dbReference type="PROSITE" id="PS51898">
    <property type="entry name" value="TYR_RECOMBINASE"/>
    <property type="match status" value="1"/>
</dbReference>
<dbReference type="RefSeq" id="WP_145235437.1">
    <property type="nucleotide sequence ID" value="NZ_CP036273.1"/>
</dbReference>
<dbReference type="Gene3D" id="1.10.443.10">
    <property type="entry name" value="Intergrase catalytic core"/>
    <property type="match status" value="1"/>
</dbReference>
<dbReference type="SUPFAM" id="SSF56349">
    <property type="entry name" value="DNA breaking-rejoining enzymes"/>
    <property type="match status" value="1"/>
</dbReference>
<keyword evidence="5" id="KW-1185">Reference proteome</keyword>
<gene>
    <name evidence="4" type="ORF">ETAA1_13690</name>
</gene>
<dbReference type="AlphaFoldDB" id="A0A517XPL2"/>
<proteinExistence type="predicted"/>
<reference evidence="4 5" key="1">
    <citation type="submission" date="2019-02" db="EMBL/GenBank/DDBJ databases">
        <title>Deep-cultivation of Planctomycetes and their phenomic and genomic characterization uncovers novel biology.</title>
        <authorList>
            <person name="Wiegand S."/>
            <person name="Jogler M."/>
            <person name="Boedeker C."/>
            <person name="Pinto D."/>
            <person name="Vollmers J."/>
            <person name="Rivas-Marin E."/>
            <person name="Kohn T."/>
            <person name="Peeters S.H."/>
            <person name="Heuer A."/>
            <person name="Rast P."/>
            <person name="Oberbeckmann S."/>
            <person name="Bunk B."/>
            <person name="Jeske O."/>
            <person name="Meyerdierks A."/>
            <person name="Storesund J.E."/>
            <person name="Kallscheuer N."/>
            <person name="Luecker S."/>
            <person name="Lage O.M."/>
            <person name="Pohl T."/>
            <person name="Merkel B.J."/>
            <person name="Hornburger P."/>
            <person name="Mueller R.-W."/>
            <person name="Bruemmer F."/>
            <person name="Labrenz M."/>
            <person name="Spormann A.M."/>
            <person name="Op den Camp H."/>
            <person name="Overmann J."/>
            <person name="Amann R."/>
            <person name="Jetten M.S.M."/>
            <person name="Mascher T."/>
            <person name="Medema M.H."/>
            <person name="Devos D.P."/>
            <person name="Kaster A.-K."/>
            <person name="Ovreas L."/>
            <person name="Rohde M."/>
            <person name="Galperin M.Y."/>
            <person name="Jogler C."/>
        </authorList>
    </citation>
    <scope>NUCLEOTIDE SEQUENCE [LARGE SCALE GENOMIC DNA]</scope>
    <source>
        <strain evidence="4 5">ETA_A1</strain>
    </source>
</reference>
<organism evidence="4 5">
    <name type="scientific">Urbifossiella limnaea</name>
    <dbReference type="NCBI Taxonomy" id="2528023"/>
    <lineage>
        <taxon>Bacteria</taxon>
        <taxon>Pseudomonadati</taxon>
        <taxon>Planctomycetota</taxon>
        <taxon>Planctomycetia</taxon>
        <taxon>Gemmatales</taxon>
        <taxon>Gemmataceae</taxon>
        <taxon>Urbifossiella</taxon>
    </lineage>
</organism>
<dbReference type="InterPro" id="IPR002104">
    <property type="entry name" value="Integrase_catalytic"/>
</dbReference>
<evidence type="ECO:0000256" key="2">
    <source>
        <dbReference type="SAM" id="MobiDB-lite"/>
    </source>
</evidence>